<name>B9K8N8_THENN</name>
<dbReference type="EMBL" id="CP000916">
    <property type="protein sequence ID" value="ACM23321.1"/>
    <property type="molecule type" value="Genomic_DNA"/>
</dbReference>
<dbReference type="Proteomes" id="UP000000445">
    <property type="component" value="Chromosome"/>
</dbReference>
<dbReference type="RefSeq" id="WP_015919636.1">
    <property type="nucleotide sequence ID" value="NC_011978.1"/>
</dbReference>
<gene>
    <name evidence="1" type="ordered locus">CTN_1145</name>
</gene>
<sequence>MKKIFLLFLIVSGMLLASQLEIFSSSGEWAFFENPARVFTISKQGLMGSYSVLSDGESLGTFLIGLFQPPEANIAGALFLKRSALESSEYVTSVEYDVALSPEENVVVGAGASLAMDQDGRKKLDLHGGVFGYLLKDVGYSVSVRDFTLWSQEGTYMGGVYTLKLFYDSSRKNRFSYCLQFDQEVLENRIDFVIGKEQKAGLGISMVTNTDTGQNAFKISLGFYANVNNVSIGFDTFVLSSSVSSNPFSEHHYTRGTGIRFAVRW</sequence>
<keyword evidence="2" id="KW-1185">Reference proteome</keyword>
<dbReference type="AlphaFoldDB" id="B9K8N8"/>
<evidence type="ECO:0000313" key="2">
    <source>
        <dbReference type="Proteomes" id="UP000000445"/>
    </source>
</evidence>
<reference evidence="1 2" key="1">
    <citation type="journal article" date="2009" name="Biosci. Biotechnol. Biochem.">
        <title>WeGAS: a web-based microbial genome annotation system.</title>
        <authorList>
            <person name="Lee D."/>
            <person name="Seo H."/>
            <person name="Park C."/>
            <person name="Park K."/>
        </authorList>
    </citation>
    <scope>NUCLEOTIDE SEQUENCE [LARGE SCALE GENOMIC DNA]</scope>
    <source>
        <strain evidence="2">ATCC 49049 / DSM 4359 / NBRC 107923 / NS-E</strain>
    </source>
</reference>
<organism evidence="1 2">
    <name type="scientific">Thermotoga neapolitana (strain ATCC 49049 / DSM 4359 / NBRC 107923 / NS-E)</name>
    <dbReference type="NCBI Taxonomy" id="309803"/>
    <lineage>
        <taxon>Bacteria</taxon>
        <taxon>Thermotogati</taxon>
        <taxon>Thermotogota</taxon>
        <taxon>Thermotogae</taxon>
        <taxon>Thermotogales</taxon>
        <taxon>Thermotogaceae</taxon>
        <taxon>Thermotoga</taxon>
    </lineage>
</organism>
<dbReference type="HOGENOM" id="CLU_1045586_0_0_0"/>
<dbReference type="KEGG" id="tna:CTN_1145"/>
<dbReference type="STRING" id="309803.CTN_1145"/>
<accession>B9K8N8</accession>
<proteinExistence type="predicted"/>
<evidence type="ECO:0000313" key="1">
    <source>
        <dbReference type="EMBL" id="ACM23321.1"/>
    </source>
</evidence>
<protein>
    <submittedName>
        <fullName evidence="1">Uncharacterized protein</fullName>
    </submittedName>
</protein>